<evidence type="ECO:0000256" key="1">
    <source>
        <dbReference type="ARBA" id="ARBA00022705"/>
    </source>
</evidence>
<dbReference type="SUPFAM" id="SSF46565">
    <property type="entry name" value="Chaperone J-domain"/>
    <property type="match status" value="1"/>
</dbReference>
<dbReference type="Proteomes" id="UP000886725">
    <property type="component" value="Unassembled WGS sequence"/>
</dbReference>
<feature type="transmembrane region" description="Helical" evidence="3">
    <location>
        <begin position="218"/>
        <end position="240"/>
    </location>
</feature>
<gene>
    <name evidence="4" type="ORF">IAC85_00120</name>
</gene>
<comment type="caution">
    <text evidence="4">The sequence shown here is derived from an EMBL/GenBank/DDBJ whole genome shotgun (WGS) entry which is preliminary data.</text>
</comment>
<protein>
    <submittedName>
        <fullName evidence="4">J domain-containing protein</fullName>
    </submittedName>
</protein>
<dbReference type="EMBL" id="DVFU01000005">
    <property type="protein sequence ID" value="HIQ64125.1"/>
    <property type="molecule type" value="Genomic_DNA"/>
</dbReference>
<keyword evidence="3" id="KW-1133">Transmembrane helix</keyword>
<evidence type="ECO:0000256" key="2">
    <source>
        <dbReference type="SAM" id="MobiDB-lite"/>
    </source>
</evidence>
<evidence type="ECO:0000313" key="4">
    <source>
        <dbReference type="EMBL" id="HIQ64125.1"/>
    </source>
</evidence>
<dbReference type="InterPro" id="IPR036869">
    <property type="entry name" value="J_dom_sf"/>
</dbReference>
<dbReference type="InterPro" id="IPR001623">
    <property type="entry name" value="DnaJ_domain"/>
</dbReference>
<name>A0A9D0Z0B2_9FIRM</name>
<evidence type="ECO:0000313" key="5">
    <source>
        <dbReference type="Proteomes" id="UP000886725"/>
    </source>
</evidence>
<dbReference type="AlphaFoldDB" id="A0A9D0Z0B2"/>
<keyword evidence="1" id="KW-0235">DNA replication</keyword>
<dbReference type="GO" id="GO:0006260">
    <property type="term" value="P:DNA replication"/>
    <property type="evidence" value="ECO:0007669"/>
    <property type="project" value="UniProtKB-KW"/>
</dbReference>
<keyword evidence="3" id="KW-0812">Transmembrane</keyword>
<accession>A0A9D0Z0B2</accession>
<sequence>MRALTHTEEDTLYAKALKELKYGDPTVSKEERHKLYRKLCKEFHPDLNPEMLKKDPNSEIIKQINIAYEDIKKGTVRHIEQVKETPKQPKRRANTSKAKTGQYRNPNWQQEYRDPIDMNVLYQELDKVCKKVETLRAAKKQANRYIAQVGEEVASIERQVALSEVRRVTNQNEYQRLSLPVMYRWCADLYSSVHPVRGSKKDKLTQVGLGIAAGIETVLLGAAYVVIVPYPVLVFLAAFGTKKVADVVRKQMGIQTKTERKRERYQIASRKEAKEQMGLYQQKDHKMATKGELEEYRNGLNQKLDRATKKESKILSAIRKASSYNAKAYQEAYERNTRYTYQNGYAYSKGRA</sequence>
<organism evidence="4 5">
    <name type="scientific">Candidatus Faecenecus gallistercoris</name>
    <dbReference type="NCBI Taxonomy" id="2840793"/>
    <lineage>
        <taxon>Bacteria</taxon>
        <taxon>Bacillati</taxon>
        <taxon>Bacillota</taxon>
        <taxon>Bacillota incertae sedis</taxon>
        <taxon>Candidatus Faecenecus</taxon>
    </lineage>
</organism>
<dbReference type="CDD" id="cd06257">
    <property type="entry name" value="DnaJ"/>
    <property type="match status" value="1"/>
</dbReference>
<feature type="region of interest" description="Disordered" evidence="2">
    <location>
        <begin position="80"/>
        <end position="102"/>
    </location>
</feature>
<dbReference type="Gene3D" id="1.10.287.110">
    <property type="entry name" value="DnaJ domain"/>
    <property type="match status" value="1"/>
</dbReference>
<proteinExistence type="predicted"/>
<evidence type="ECO:0000256" key="3">
    <source>
        <dbReference type="SAM" id="Phobius"/>
    </source>
</evidence>
<keyword evidence="3" id="KW-0472">Membrane</keyword>
<reference evidence="4" key="1">
    <citation type="submission" date="2020-10" db="EMBL/GenBank/DDBJ databases">
        <authorList>
            <person name="Gilroy R."/>
        </authorList>
    </citation>
    <scope>NUCLEOTIDE SEQUENCE</scope>
    <source>
        <strain evidence="4">CHK165-10780</strain>
    </source>
</reference>
<reference evidence="4" key="2">
    <citation type="journal article" date="2021" name="PeerJ">
        <title>Extensive microbial diversity within the chicken gut microbiome revealed by metagenomics and culture.</title>
        <authorList>
            <person name="Gilroy R."/>
            <person name="Ravi A."/>
            <person name="Getino M."/>
            <person name="Pursley I."/>
            <person name="Horton D.L."/>
            <person name="Alikhan N.F."/>
            <person name="Baker D."/>
            <person name="Gharbi K."/>
            <person name="Hall N."/>
            <person name="Watson M."/>
            <person name="Adriaenssens E.M."/>
            <person name="Foster-Nyarko E."/>
            <person name="Jarju S."/>
            <person name="Secka A."/>
            <person name="Antonio M."/>
            <person name="Oren A."/>
            <person name="Chaudhuri R.R."/>
            <person name="La Ragione R."/>
            <person name="Hildebrand F."/>
            <person name="Pallen M.J."/>
        </authorList>
    </citation>
    <scope>NUCLEOTIDE SEQUENCE</scope>
    <source>
        <strain evidence="4">CHK165-10780</strain>
    </source>
</reference>